<organism evidence="1 2">
    <name type="scientific">Formivibrio citricus</name>
    <dbReference type="NCBI Taxonomy" id="83765"/>
    <lineage>
        <taxon>Bacteria</taxon>
        <taxon>Pseudomonadati</taxon>
        <taxon>Pseudomonadota</taxon>
        <taxon>Betaproteobacteria</taxon>
        <taxon>Neisseriales</taxon>
        <taxon>Chitinibacteraceae</taxon>
        <taxon>Formivibrio</taxon>
    </lineage>
</organism>
<dbReference type="AlphaFoldDB" id="A0A1I5DBE7"/>
<reference evidence="2" key="1">
    <citation type="submission" date="2016-10" db="EMBL/GenBank/DDBJ databases">
        <authorList>
            <person name="Varghese N."/>
            <person name="Submissions S."/>
        </authorList>
    </citation>
    <scope>NUCLEOTIDE SEQUENCE [LARGE SCALE GENOMIC DNA]</scope>
    <source>
        <strain evidence="2">DSM 6150</strain>
    </source>
</reference>
<keyword evidence="2" id="KW-1185">Reference proteome</keyword>
<name>A0A1I5DBE7_9NEIS</name>
<accession>A0A1I5DBE7</accession>
<evidence type="ECO:0000313" key="2">
    <source>
        <dbReference type="Proteomes" id="UP000242869"/>
    </source>
</evidence>
<proteinExistence type="predicted"/>
<dbReference type="EMBL" id="FOVE01000024">
    <property type="protein sequence ID" value="SFN96447.1"/>
    <property type="molecule type" value="Genomic_DNA"/>
</dbReference>
<feature type="non-terminal residue" evidence="1">
    <location>
        <position position="1"/>
    </location>
</feature>
<dbReference type="Proteomes" id="UP000242869">
    <property type="component" value="Unassembled WGS sequence"/>
</dbReference>
<gene>
    <name evidence="1" type="ORF">SAMN05660284_02611</name>
</gene>
<sequence>EKHSKAREFGEHCLRPQAELRSRRVLRASQGTLQGRRSGLA</sequence>
<protein>
    <submittedName>
        <fullName evidence="1">Uncharacterized protein</fullName>
    </submittedName>
</protein>
<evidence type="ECO:0000313" key="1">
    <source>
        <dbReference type="EMBL" id="SFN96447.1"/>
    </source>
</evidence>